<name>L9Y5Z9_NATGS</name>
<evidence type="ECO:0000313" key="3">
    <source>
        <dbReference type="EMBL" id="PLK20624.1"/>
    </source>
</evidence>
<dbReference type="EMBL" id="AOIC01000065">
    <property type="protein sequence ID" value="ELY69041.1"/>
    <property type="molecule type" value="Genomic_DNA"/>
</dbReference>
<dbReference type="AlphaFoldDB" id="L9Y5Z9"/>
<gene>
    <name evidence="2" type="ORF">C490_08621</name>
    <name evidence="3" type="ORF">CYV19_08445</name>
</gene>
<comment type="caution">
    <text evidence="2">The sequence shown here is derived from an EMBL/GenBank/DDBJ whole genome shotgun (WGS) entry which is preliminary data.</text>
</comment>
<feature type="compositionally biased region" description="Basic and acidic residues" evidence="1">
    <location>
        <begin position="53"/>
        <end position="77"/>
    </location>
</feature>
<dbReference type="Proteomes" id="UP000011613">
    <property type="component" value="Unassembled WGS sequence"/>
</dbReference>
<dbReference type="Proteomes" id="UP000234484">
    <property type="component" value="Unassembled WGS sequence"/>
</dbReference>
<sequence length="85" mass="9457">MLYRFPGATAGGLAVAPELTDSKPYQTYRVTRLEGAPTDKPRGRPRRLHRLVMTRERRSREPLDPEAVDARPLRDGGESIVGIAS</sequence>
<evidence type="ECO:0000313" key="4">
    <source>
        <dbReference type="Proteomes" id="UP000011613"/>
    </source>
</evidence>
<accession>L9Y5Z9</accession>
<organism evidence="2 4">
    <name type="scientific">Natronobacterium gregoryi (strain ATCC 43098 / DSM 3393 / CCM 3738 / CIP 104747 / IAM 13177 / JCM 8860 / NBRC 102187 / NCIMB 2189 / SP2)</name>
    <dbReference type="NCBI Taxonomy" id="797304"/>
    <lineage>
        <taxon>Archaea</taxon>
        <taxon>Methanobacteriati</taxon>
        <taxon>Methanobacteriota</taxon>
        <taxon>Stenosarchaea group</taxon>
        <taxon>Halobacteria</taxon>
        <taxon>Halobacteriales</taxon>
        <taxon>Natrialbaceae</taxon>
        <taxon>Natronobacterium</taxon>
    </lineage>
</organism>
<reference evidence="2 4" key="1">
    <citation type="journal article" date="2014" name="PLoS Genet.">
        <title>Phylogenetically driven sequencing of extremely halophilic archaea reveals strategies for static and dynamic osmo-response.</title>
        <authorList>
            <person name="Becker E.A."/>
            <person name="Seitzer P.M."/>
            <person name="Tritt A."/>
            <person name="Larsen D."/>
            <person name="Krusor M."/>
            <person name="Yao A.I."/>
            <person name="Wu D."/>
            <person name="Madern D."/>
            <person name="Eisen J.A."/>
            <person name="Darling A.E."/>
            <person name="Facciotti M.T."/>
        </authorList>
    </citation>
    <scope>NUCLEOTIDE SEQUENCE [LARGE SCALE GENOMIC DNA]</scope>
    <source>
        <strain evidence="2 4">SP2</strain>
    </source>
</reference>
<protein>
    <submittedName>
        <fullName evidence="2">Uncharacterized protein</fullName>
    </submittedName>
</protein>
<reference evidence="3 5" key="2">
    <citation type="submission" date="2017-12" db="EMBL/GenBank/DDBJ databases">
        <title>The characterization of oligonucleotides binding to NgAgo.</title>
        <authorList>
            <person name="Jiang L."/>
            <person name="He B."/>
            <person name="Kang J."/>
            <person name="Yu M."/>
            <person name="Li N."/>
            <person name="Fang Y."/>
            <person name="Tang Z."/>
            <person name="Wu P."/>
            <person name="Yao P."/>
            <person name="Huang J."/>
        </authorList>
    </citation>
    <scope>NUCLEOTIDE SEQUENCE [LARGE SCALE GENOMIC DNA]</scope>
    <source>
        <strain evidence="3 5">SP2</strain>
        <tissue evidence="3">Freeze-dried powder thallus</tissue>
    </source>
</reference>
<proteinExistence type="predicted"/>
<evidence type="ECO:0000313" key="5">
    <source>
        <dbReference type="Proteomes" id="UP000234484"/>
    </source>
</evidence>
<feature type="compositionally biased region" description="Basic residues" evidence="1">
    <location>
        <begin position="43"/>
        <end position="52"/>
    </location>
</feature>
<evidence type="ECO:0000256" key="1">
    <source>
        <dbReference type="SAM" id="MobiDB-lite"/>
    </source>
</evidence>
<dbReference type="EMBL" id="PKKI01000019">
    <property type="protein sequence ID" value="PLK20624.1"/>
    <property type="molecule type" value="Genomic_DNA"/>
</dbReference>
<evidence type="ECO:0000313" key="2">
    <source>
        <dbReference type="EMBL" id="ELY69041.1"/>
    </source>
</evidence>
<feature type="region of interest" description="Disordered" evidence="1">
    <location>
        <begin position="29"/>
        <end position="85"/>
    </location>
</feature>